<dbReference type="InterPro" id="IPR036388">
    <property type="entry name" value="WH-like_DNA-bd_sf"/>
</dbReference>
<dbReference type="SUPFAM" id="SSF51206">
    <property type="entry name" value="cAMP-binding domain-like"/>
    <property type="match status" value="1"/>
</dbReference>
<gene>
    <name evidence="6" type="ORF">WOSG25_021520</name>
</gene>
<dbReference type="InterPro" id="IPR050397">
    <property type="entry name" value="Env_Response_Regulators"/>
</dbReference>
<dbReference type="Pfam" id="PF13545">
    <property type="entry name" value="HTH_Crp_2"/>
    <property type="match status" value="1"/>
</dbReference>
<dbReference type="SMART" id="SM00100">
    <property type="entry name" value="cNMP"/>
    <property type="match status" value="1"/>
</dbReference>
<evidence type="ECO:0000313" key="6">
    <source>
        <dbReference type="EMBL" id="GAK30355.1"/>
    </source>
</evidence>
<dbReference type="Proteomes" id="UP000030643">
    <property type="component" value="Unassembled WGS sequence"/>
</dbReference>
<evidence type="ECO:0000313" key="7">
    <source>
        <dbReference type="Proteomes" id="UP000030643"/>
    </source>
</evidence>
<dbReference type="PROSITE" id="PS51063">
    <property type="entry name" value="HTH_CRP_2"/>
    <property type="match status" value="1"/>
</dbReference>
<evidence type="ECO:0000256" key="3">
    <source>
        <dbReference type="ARBA" id="ARBA00023163"/>
    </source>
</evidence>
<sequence length="229" mass="26145">MLNHPVSGYHNCLKKVPLFAGLNVEELTLITTIVQQREYLKGNLIMQPEQEANLKILEAGTAKMFSITNTGELQFIRQMRTGDYAGEDSILKSSATADDFYIEALKPCRICYIRQADFKALLEKTPSLALRMLELYAQKMQKAQQHISYLSLTNIEKRVAQYLLDQGLTEFVLTMKLQDLAAYLGTQPETLSRKLKYFADMGWLNRHGKQISLKNRSGMAAYYDLIAYN</sequence>
<dbReference type="Gene3D" id="1.10.10.10">
    <property type="entry name" value="Winged helix-like DNA-binding domain superfamily/Winged helix DNA-binding domain"/>
    <property type="match status" value="1"/>
</dbReference>
<dbReference type="PANTHER" id="PTHR24567">
    <property type="entry name" value="CRP FAMILY TRANSCRIPTIONAL REGULATORY PROTEIN"/>
    <property type="match status" value="1"/>
</dbReference>
<dbReference type="GO" id="GO:0003677">
    <property type="term" value="F:DNA binding"/>
    <property type="evidence" value="ECO:0007669"/>
    <property type="project" value="UniProtKB-KW"/>
</dbReference>
<keyword evidence="3" id="KW-0804">Transcription</keyword>
<dbReference type="SUPFAM" id="SSF46785">
    <property type="entry name" value="Winged helix' DNA-binding domain"/>
    <property type="match status" value="1"/>
</dbReference>
<dbReference type="InterPro" id="IPR014710">
    <property type="entry name" value="RmlC-like_jellyroll"/>
</dbReference>
<protein>
    <submittedName>
        <fullName evidence="6">CRP/FNR family transcriptional regulator</fullName>
    </submittedName>
</protein>
<evidence type="ECO:0000256" key="1">
    <source>
        <dbReference type="ARBA" id="ARBA00023015"/>
    </source>
</evidence>
<dbReference type="AlphaFoldDB" id="A0A069CRI4"/>
<dbReference type="RefSeq" id="WP_027698471.1">
    <property type="nucleotide sequence ID" value="NZ_DF820485.1"/>
</dbReference>
<keyword evidence="1" id="KW-0805">Transcription regulation</keyword>
<dbReference type="GO" id="GO:0005829">
    <property type="term" value="C:cytosol"/>
    <property type="evidence" value="ECO:0007669"/>
    <property type="project" value="TreeGrafter"/>
</dbReference>
<dbReference type="eggNOG" id="COG0664">
    <property type="taxonomic scope" value="Bacteria"/>
</dbReference>
<dbReference type="GO" id="GO:0003700">
    <property type="term" value="F:DNA-binding transcription factor activity"/>
    <property type="evidence" value="ECO:0007669"/>
    <property type="project" value="TreeGrafter"/>
</dbReference>
<evidence type="ECO:0000259" key="4">
    <source>
        <dbReference type="PROSITE" id="PS50042"/>
    </source>
</evidence>
<keyword evidence="7" id="KW-1185">Reference proteome</keyword>
<dbReference type="InterPro" id="IPR018490">
    <property type="entry name" value="cNMP-bd_dom_sf"/>
</dbReference>
<dbReference type="PROSITE" id="PS50042">
    <property type="entry name" value="CNMP_BINDING_3"/>
    <property type="match status" value="1"/>
</dbReference>
<accession>A0A069CRI4</accession>
<dbReference type="OrthoDB" id="9798104at2"/>
<dbReference type="InterPro" id="IPR036390">
    <property type="entry name" value="WH_DNA-bd_sf"/>
</dbReference>
<name>A0A069CRI4_WEIOS</name>
<dbReference type="STRING" id="1329250.WOSG25_021520"/>
<dbReference type="Gene3D" id="2.60.120.10">
    <property type="entry name" value="Jelly Rolls"/>
    <property type="match status" value="1"/>
</dbReference>
<feature type="domain" description="HTH crp-type" evidence="5">
    <location>
        <begin position="153"/>
        <end position="217"/>
    </location>
</feature>
<dbReference type="InterPro" id="IPR000595">
    <property type="entry name" value="cNMP-bd_dom"/>
</dbReference>
<reference evidence="7" key="1">
    <citation type="journal article" date="2014" name="Genome Announc.">
        <title>Draft genome sequence of Weissella oryzae SG25T, isolated from fermented rice grains.</title>
        <authorList>
            <person name="Tanizawa Y."/>
            <person name="Fujisawa T."/>
            <person name="Mochizuki T."/>
            <person name="Kaminuma E."/>
            <person name="Suzuki Y."/>
            <person name="Nakamura Y."/>
            <person name="Tohno M."/>
        </authorList>
    </citation>
    <scope>NUCLEOTIDE SEQUENCE [LARGE SCALE GENOMIC DNA]</scope>
    <source>
        <strain evidence="7">DSM 25784 / JCM 18191 / LMG 30913 / SG25</strain>
    </source>
</reference>
<evidence type="ECO:0000256" key="2">
    <source>
        <dbReference type="ARBA" id="ARBA00023125"/>
    </source>
</evidence>
<dbReference type="InterPro" id="IPR012318">
    <property type="entry name" value="HTH_CRP"/>
</dbReference>
<dbReference type="EMBL" id="DF820485">
    <property type="protein sequence ID" value="GAK30355.1"/>
    <property type="molecule type" value="Genomic_DNA"/>
</dbReference>
<dbReference type="Pfam" id="PF00027">
    <property type="entry name" value="cNMP_binding"/>
    <property type="match status" value="1"/>
</dbReference>
<feature type="domain" description="Cyclic nucleotide-binding" evidence="4">
    <location>
        <begin position="18"/>
        <end position="139"/>
    </location>
</feature>
<proteinExistence type="predicted"/>
<dbReference type="PANTHER" id="PTHR24567:SF26">
    <property type="entry name" value="REGULATORY PROTEIN YEIL"/>
    <property type="match status" value="1"/>
</dbReference>
<dbReference type="CDD" id="cd00038">
    <property type="entry name" value="CAP_ED"/>
    <property type="match status" value="1"/>
</dbReference>
<organism evidence="6 7">
    <name type="scientific">Weissella oryzae (strain DSM 25784 / JCM 18191 / LMG 30913 / SG25)</name>
    <dbReference type="NCBI Taxonomy" id="1329250"/>
    <lineage>
        <taxon>Bacteria</taxon>
        <taxon>Bacillati</taxon>
        <taxon>Bacillota</taxon>
        <taxon>Bacilli</taxon>
        <taxon>Lactobacillales</taxon>
        <taxon>Lactobacillaceae</taxon>
        <taxon>Weissella</taxon>
    </lineage>
</organism>
<dbReference type="SMART" id="SM00419">
    <property type="entry name" value="HTH_CRP"/>
    <property type="match status" value="1"/>
</dbReference>
<keyword evidence="2" id="KW-0238">DNA-binding</keyword>
<evidence type="ECO:0000259" key="5">
    <source>
        <dbReference type="PROSITE" id="PS51063"/>
    </source>
</evidence>